<reference evidence="1" key="1">
    <citation type="submission" date="2018-05" db="EMBL/GenBank/DDBJ databases">
        <authorList>
            <person name="Lanie J.A."/>
            <person name="Ng W.-L."/>
            <person name="Kazmierczak K.M."/>
            <person name="Andrzejewski T.M."/>
            <person name="Davidsen T.M."/>
            <person name="Wayne K.J."/>
            <person name="Tettelin H."/>
            <person name="Glass J.I."/>
            <person name="Rusch D."/>
            <person name="Podicherti R."/>
            <person name="Tsui H.-C.T."/>
            <person name="Winkler M.E."/>
        </authorList>
    </citation>
    <scope>NUCLEOTIDE SEQUENCE</scope>
</reference>
<evidence type="ECO:0000313" key="1">
    <source>
        <dbReference type="EMBL" id="SVC47927.1"/>
    </source>
</evidence>
<feature type="non-terminal residue" evidence="1">
    <location>
        <position position="79"/>
    </location>
</feature>
<proteinExistence type="predicted"/>
<accession>A0A382MJL1</accession>
<dbReference type="AlphaFoldDB" id="A0A382MJL1"/>
<gene>
    <name evidence="1" type="ORF">METZ01_LOCUS300781</name>
</gene>
<organism evidence="1">
    <name type="scientific">marine metagenome</name>
    <dbReference type="NCBI Taxonomy" id="408172"/>
    <lineage>
        <taxon>unclassified sequences</taxon>
        <taxon>metagenomes</taxon>
        <taxon>ecological metagenomes</taxon>
    </lineage>
</organism>
<sequence>MFRTDGAALTYKSTLPDSFVAGDDFLPGVPALVPGVHVVPLAEGYGCRSNKGGIESINGTGRITEHTVNTHRVLFKVSQ</sequence>
<protein>
    <submittedName>
        <fullName evidence="1">Uncharacterized protein</fullName>
    </submittedName>
</protein>
<name>A0A382MJL1_9ZZZZ</name>
<dbReference type="EMBL" id="UINC01093477">
    <property type="protein sequence ID" value="SVC47927.1"/>
    <property type="molecule type" value="Genomic_DNA"/>
</dbReference>